<proteinExistence type="predicted"/>
<dbReference type="SUPFAM" id="SSF48452">
    <property type="entry name" value="TPR-like"/>
    <property type="match status" value="1"/>
</dbReference>
<dbReference type="Gene3D" id="1.25.40.10">
    <property type="entry name" value="Tetratricopeptide repeat domain"/>
    <property type="match status" value="1"/>
</dbReference>
<gene>
    <name evidence="2" type="ORF">A2J07_06920</name>
</gene>
<dbReference type="InterPro" id="IPR037181">
    <property type="entry name" value="SUFU_N"/>
</dbReference>
<evidence type="ECO:0000313" key="2">
    <source>
        <dbReference type="EMBL" id="KYL02811.1"/>
    </source>
</evidence>
<dbReference type="SUPFAM" id="SSF103359">
    <property type="entry name" value="Suppressor of Fused, N-terminal domain"/>
    <property type="match status" value="1"/>
</dbReference>
<feature type="domain" description="Suppressor of fused-like" evidence="1">
    <location>
        <begin position="244"/>
        <end position="406"/>
    </location>
</feature>
<dbReference type="eggNOG" id="COG4859">
    <property type="taxonomic scope" value="Bacteria"/>
</dbReference>
<dbReference type="EMBL" id="LVEA01000064">
    <property type="protein sequence ID" value="KYL02811.1"/>
    <property type="molecule type" value="Genomic_DNA"/>
</dbReference>
<dbReference type="Pfam" id="PF05076">
    <property type="entry name" value="SUFU"/>
    <property type="match status" value="1"/>
</dbReference>
<dbReference type="InterPro" id="IPR020941">
    <property type="entry name" value="SUFU-like_domain"/>
</dbReference>
<dbReference type="KEGG" id="fnf:BSQ88_03805"/>
<organism evidence="2 3">
    <name type="scientific">Fusobacterium necrophorum subsp. funduliforme</name>
    <dbReference type="NCBI Taxonomy" id="143387"/>
    <lineage>
        <taxon>Bacteria</taxon>
        <taxon>Fusobacteriati</taxon>
        <taxon>Fusobacteriota</taxon>
        <taxon>Fusobacteriia</taxon>
        <taxon>Fusobacteriales</taxon>
        <taxon>Fusobacteriaceae</taxon>
        <taxon>Fusobacterium</taxon>
    </lineage>
</organism>
<dbReference type="Proteomes" id="UP000075816">
    <property type="component" value="Unassembled WGS sequence"/>
</dbReference>
<evidence type="ECO:0000313" key="3">
    <source>
        <dbReference type="Proteomes" id="UP000075816"/>
    </source>
</evidence>
<name>A0A162IN53_9FUSO</name>
<comment type="caution">
    <text evidence="2">The sequence shown here is derived from an EMBL/GenBank/DDBJ whole genome shotgun (WGS) entry which is preliminary data.</text>
</comment>
<dbReference type="RefSeq" id="WP_005956783.1">
    <property type="nucleotide sequence ID" value="NZ_CAXOUM010000024.1"/>
</dbReference>
<dbReference type="InterPro" id="IPR011990">
    <property type="entry name" value="TPR-like_helical_dom_sf"/>
</dbReference>
<dbReference type="AlphaFoldDB" id="A0A162IN53"/>
<accession>A0A162IN53</accession>
<reference evidence="2 3" key="1">
    <citation type="submission" date="2016-03" db="EMBL/GenBank/DDBJ databases">
        <title>Comparative genomics of human isolates of Fusobacterium necrophorum.</title>
        <authorList>
            <person name="Jensen A."/>
            <person name="Bank S."/>
            <person name="Andersen P.S."/>
            <person name="Kristensen L.H."/>
            <person name="Prag J."/>
        </authorList>
    </citation>
    <scope>NUCLEOTIDE SEQUENCE [LARGE SCALE GENOMIC DNA]</scope>
    <source>
        <strain evidence="2 3">LS_1264</strain>
    </source>
</reference>
<protein>
    <submittedName>
        <fullName evidence="2">Suppressor of fused protein</fullName>
    </submittedName>
</protein>
<sequence length="433" mass="51382">MDKKVHDKIEKLYEVEDMDGVLELLDSLSDWGKEEYGEYARALSNLDRHEEALEYLMKEQAKEDTFDWNFRVCYSYFFLENWKETIVYGTRALELGGEFEDDAAYFVMESYQELRAFDELIQFLEKHTEIEKKDWNSFYGMALMEKKELERSIPYLKKAISIWEKEGCDMSWEGEEVARALTQVYYDLKMTKEFKKMKKKFHYSDAEFDCRAYSKEEADRILEHIEKYFGKIERRIPDIDPEYANIDVLMIPASTKHPYTTLMTFGMGSRFMEGTPPELVPEKFGYDELFLCLPDDWELDLDTMWAVQYLLDMARFPFSNETWLGAGHSVAYDTYLGNTNFTGFLVTYPYEYGMEAFQLELNEEKQIHFYNVIPLYTEELDYKQEIGFEELEALFTKSPMVTDIHRVNVALDESATELEEGEEKEENSQILYQ</sequence>
<evidence type="ECO:0000259" key="1">
    <source>
        <dbReference type="Pfam" id="PF05076"/>
    </source>
</evidence>